<keyword evidence="1" id="KW-1133">Transmembrane helix</keyword>
<proteinExistence type="predicted"/>
<dbReference type="EMBL" id="NJEU01000386">
    <property type="protein sequence ID" value="PHH75184.1"/>
    <property type="molecule type" value="Genomic_DNA"/>
</dbReference>
<keyword evidence="3" id="KW-1185">Reference proteome</keyword>
<dbReference type="OrthoDB" id="5242705at2759"/>
<dbReference type="Proteomes" id="UP000224854">
    <property type="component" value="Unassembled WGS sequence"/>
</dbReference>
<evidence type="ECO:0000313" key="3">
    <source>
        <dbReference type="Proteomes" id="UP000224854"/>
    </source>
</evidence>
<name>A0A2C5Z727_9HYPO</name>
<keyword evidence="1" id="KW-0812">Transmembrane</keyword>
<sequence length="649" mass="71501">MSETTKMEQVGLWTQEVGTAEHIRDRSLFRCWCWEVASLITATGLAIAIFVVLKSYDNQELPQWPYSINLNTLAAMATLCLRASLVIVAAEIIGQAKWIYFSKGGQQVADFQIFDEASRGIVGSVKLISLLRCGWRGSPIAVAAALTTVLSLSISPFTQQAIKATPCSRVRSLAHASIPVALEVPGADYYYFDYGDTQSYVLGPKAKYAMIAGITNPHSNESSVQGKTICPTGNCTFPERMQIPHSTIGLCASCIDMTPMLNISLLDRDDDDKFQPFEATLGDLSVSIQKSNTWLAVGTTNLSFAGSVLDAEFMDGARQSCTNVSVITYSQAPAQHCKGDSLTPDCVIAASCSLYPCMKDIKAQVRDGQLEDTVVNTVPARQNPLADYRNKTGQGPDHSTVKSPCIIQGHHYDVSNFSLVPPDDQKRKFIKVPIDGKTVDVPSDCVYTMTGVYRYTLQDYMEEELFSGECNDTMAQREHLACGHAWWLHTFYNKANASFDSISTTIQDMATATTNFFRMDGWGPIHDLDAYQQGHDPNMYKTFIQGEAHETTICMRLEWPWLFVPGVLCLTTIILFAAMLISNSRKHKQPVWKSSTLPLLLFGLDIHKLEEGSCGLDDLQRQAECTTATLDLSGAYPRPALVALDRLGA</sequence>
<dbReference type="AlphaFoldDB" id="A0A2C5Z727"/>
<keyword evidence="1" id="KW-0472">Membrane</keyword>
<comment type="caution">
    <text evidence="2">The sequence shown here is derived from an EMBL/GenBank/DDBJ whole genome shotgun (WGS) entry which is preliminary data.</text>
</comment>
<dbReference type="PANTHER" id="PTHR35394">
    <property type="entry name" value="DUF3176 DOMAIN-CONTAINING PROTEIN"/>
    <property type="match status" value="1"/>
</dbReference>
<protein>
    <submittedName>
        <fullName evidence="2">Uncharacterized protein</fullName>
    </submittedName>
</protein>
<reference evidence="2 3" key="1">
    <citation type="submission" date="2017-06" db="EMBL/GenBank/DDBJ databases">
        <title>Ant-infecting Ophiocordyceps genomes reveal a high diversity of potential behavioral manipulation genes and a possible major role for enterotoxins.</title>
        <authorList>
            <person name="De Bekker C."/>
            <person name="Evans H.C."/>
            <person name="Brachmann A."/>
            <person name="Hughes D.P."/>
        </authorList>
    </citation>
    <scope>NUCLEOTIDE SEQUENCE [LARGE SCALE GENOMIC DNA]</scope>
    <source>
        <strain evidence="2 3">1348a</strain>
    </source>
</reference>
<organism evidence="2 3">
    <name type="scientific">Ophiocordyceps australis</name>
    <dbReference type="NCBI Taxonomy" id="1399860"/>
    <lineage>
        <taxon>Eukaryota</taxon>
        <taxon>Fungi</taxon>
        <taxon>Dikarya</taxon>
        <taxon>Ascomycota</taxon>
        <taxon>Pezizomycotina</taxon>
        <taxon>Sordariomycetes</taxon>
        <taxon>Hypocreomycetidae</taxon>
        <taxon>Hypocreales</taxon>
        <taxon>Ophiocordycipitaceae</taxon>
        <taxon>Ophiocordyceps</taxon>
    </lineage>
</organism>
<feature type="transmembrane region" description="Helical" evidence="1">
    <location>
        <begin position="32"/>
        <end position="53"/>
    </location>
</feature>
<accession>A0A2C5Z727</accession>
<gene>
    <name evidence="2" type="ORF">CDD82_4548</name>
</gene>
<feature type="transmembrane region" description="Helical" evidence="1">
    <location>
        <begin position="559"/>
        <end position="581"/>
    </location>
</feature>
<dbReference type="InterPro" id="IPR021514">
    <property type="entry name" value="DUF3176"/>
</dbReference>
<dbReference type="PANTHER" id="PTHR35394:SF5">
    <property type="entry name" value="DUF3176 DOMAIN-CONTAINING PROTEIN"/>
    <property type="match status" value="1"/>
</dbReference>
<dbReference type="Pfam" id="PF11374">
    <property type="entry name" value="DUF3176"/>
    <property type="match status" value="1"/>
</dbReference>
<evidence type="ECO:0000256" key="1">
    <source>
        <dbReference type="SAM" id="Phobius"/>
    </source>
</evidence>
<evidence type="ECO:0000313" key="2">
    <source>
        <dbReference type="EMBL" id="PHH75184.1"/>
    </source>
</evidence>